<dbReference type="InterPro" id="IPR020568">
    <property type="entry name" value="Ribosomal_Su5_D2-typ_SF"/>
</dbReference>
<evidence type="ECO:0000256" key="2">
    <source>
        <dbReference type="ARBA" id="ARBA00022917"/>
    </source>
</evidence>
<gene>
    <name evidence="5" type="ORF">QOZ93_001274</name>
</gene>
<dbReference type="SUPFAM" id="SSF50447">
    <property type="entry name" value="Translation proteins"/>
    <property type="match status" value="1"/>
</dbReference>
<dbReference type="PRINTS" id="PR01037">
    <property type="entry name" value="TCRTETOQM"/>
</dbReference>
<protein>
    <submittedName>
        <fullName evidence="5">Small GTP-binding protein</fullName>
    </submittedName>
</protein>
<evidence type="ECO:0000256" key="3">
    <source>
        <dbReference type="ARBA" id="ARBA00023134"/>
    </source>
</evidence>
<keyword evidence="6" id="KW-1185">Reference proteome</keyword>
<dbReference type="Gene3D" id="3.30.70.870">
    <property type="entry name" value="Elongation Factor G (Translational Gtpase), domain 3"/>
    <property type="match status" value="1"/>
</dbReference>
<dbReference type="Gene3D" id="3.30.70.240">
    <property type="match status" value="1"/>
</dbReference>
<dbReference type="PROSITE" id="PS51722">
    <property type="entry name" value="G_TR_2"/>
    <property type="match status" value="1"/>
</dbReference>
<dbReference type="InterPro" id="IPR031157">
    <property type="entry name" value="G_TR_CS"/>
</dbReference>
<dbReference type="SUPFAM" id="SSF52540">
    <property type="entry name" value="P-loop containing nucleoside triphosphate hydrolases"/>
    <property type="match status" value="1"/>
</dbReference>
<dbReference type="EMBL" id="JAUSWN010000009">
    <property type="protein sequence ID" value="MDQ0479533.1"/>
    <property type="molecule type" value="Genomic_DNA"/>
</dbReference>
<dbReference type="RefSeq" id="WP_307355555.1">
    <property type="nucleotide sequence ID" value="NZ_BAAACJ010000033.1"/>
</dbReference>
<keyword evidence="3" id="KW-0342">GTP-binding</keyword>
<dbReference type="Pfam" id="PF22042">
    <property type="entry name" value="EF-G_D2"/>
    <property type="match status" value="1"/>
</dbReference>
<accession>A0ABU0JR25</accession>
<dbReference type="InterPro" id="IPR027417">
    <property type="entry name" value="P-loop_NTPase"/>
</dbReference>
<dbReference type="InterPro" id="IPR014721">
    <property type="entry name" value="Ribsml_uS5_D2-typ_fold_subgr"/>
</dbReference>
<dbReference type="InterPro" id="IPR009000">
    <property type="entry name" value="Transl_B-barrel_sf"/>
</dbReference>
<dbReference type="InterPro" id="IPR000640">
    <property type="entry name" value="EFG_V-like"/>
</dbReference>
<dbReference type="InterPro" id="IPR041095">
    <property type="entry name" value="EFG_II"/>
</dbReference>
<dbReference type="InterPro" id="IPR053905">
    <property type="entry name" value="EF-G-like_DII"/>
</dbReference>
<dbReference type="Pfam" id="PF14492">
    <property type="entry name" value="EFG_III"/>
    <property type="match status" value="1"/>
</dbReference>
<evidence type="ECO:0000256" key="1">
    <source>
        <dbReference type="ARBA" id="ARBA00022741"/>
    </source>
</evidence>
<dbReference type="Gene3D" id="3.40.50.300">
    <property type="entry name" value="P-loop containing nucleotide triphosphate hydrolases"/>
    <property type="match status" value="1"/>
</dbReference>
<dbReference type="NCBIfam" id="TIGR00231">
    <property type="entry name" value="small_GTP"/>
    <property type="match status" value="1"/>
</dbReference>
<dbReference type="Proteomes" id="UP001224418">
    <property type="component" value="Unassembled WGS sequence"/>
</dbReference>
<dbReference type="InterPro" id="IPR000795">
    <property type="entry name" value="T_Tr_GTP-bd_dom"/>
</dbReference>
<evidence type="ECO:0000259" key="4">
    <source>
        <dbReference type="PROSITE" id="PS51722"/>
    </source>
</evidence>
<comment type="caution">
    <text evidence="5">The sequence shown here is derived from an EMBL/GenBank/DDBJ whole genome shotgun (WGS) entry which is preliminary data.</text>
</comment>
<name>A0ABU0JR25_HATLI</name>
<dbReference type="PANTHER" id="PTHR43261">
    <property type="entry name" value="TRANSLATION ELONGATION FACTOR G-RELATED"/>
    <property type="match status" value="1"/>
</dbReference>
<dbReference type="Pfam" id="PF00679">
    <property type="entry name" value="EFG_C"/>
    <property type="match status" value="1"/>
</dbReference>
<dbReference type="SMART" id="SM00889">
    <property type="entry name" value="EFG_IV"/>
    <property type="match status" value="1"/>
</dbReference>
<dbReference type="Pfam" id="PF00009">
    <property type="entry name" value="GTP_EFTU"/>
    <property type="match status" value="1"/>
</dbReference>
<dbReference type="InterPro" id="IPR005225">
    <property type="entry name" value="Small_GTP-bd"/>
</dbReference>
<dbReference type="Gene3D" id="2.40.30.10">
    <property type="entry name" value="Translation factors"/>
    <property type="match status" value="1"/>
</dbReference>
<dbReference type="Pfam" id="PF03764">
    <property type="entry name" value="EFG_IV"/>
    <property type="match status" value="1"/>
</dbReference>
<proteinExistence type="predicted"/>
<dbReference type="InterPro" id="IPR005517">
    <property type="entry name" value="Transl_elong_EFG/EF2_IV"/>
</dbReference>
<reference evidence="5 6" key="1">
    <citation type="submission" date="2023-07" db="EMBL/GenBank/DDBJ databases">
        <title>Genomic Encyclopedia of Type Strains, Phase IV (KMG-IV): sequencing the most valuable type-strain genomes for metagenomic binning, comparative biology and taxonomic classification.</title>
        <authorList>
            <person name="Goeker M."/>
        </authorList>
    </citation>
    <scope>NUCLEOTIDE SEQUENCE [LARGE SCALE GENOMIC DNA]</scope>
    <source>
        <strain evidence="5 6">DSM 1400</strain>
    </source>
</reference>
<keyword evidence="1" id="KW-0547">Nucleotide-binding</keyword>
<sequence length="641" mass="72950">MGNIKNIGIFAHVDAGKTTTTEQMLFLSGKIKNLGSVDKGETVTDYNEIEKRRGITVFSQEVSLKWKDTTINIIDTPGHLDFSSETQRSILPIDGAILIISALEGVQGYTEKLWRVLRNYNIPTLIFINKIDRVGVDLNKTFNNIESSLTSDFVILENLNSNNKERNDLIEKLSDKNDKILEMYLDNEYIENDVLKNAITELSHEGKLFPLIIGSAIEGKGIKNILDAILEYIPFYESKSEEKPTMLVYKVKHDPSIGKLTYVKVLSGQVKIRDGFFINGEEEKISSIRKYIGEKCYTTDKLECGDIGAICGLKTSMVGDIIGKTTEKNYFSNIESCLRTKVFLEDNEKYMDLLKALKILNEEDPSLNLQINNEIKEATINIMGIVHMEIIKEVFLNRFGLNIKLETPRVNFLETITESSKGFCHYEPKKHYAEVELKISPKKLGEGFTYVSNVSLDILPLQFQNLIEKTMNEALKHGIVLGERVTDIEVKLIGGKYDLEHTHGGDFRIATIRAMQKALEENNCKLLEPLYKFDIVAPLEYMGKIMSDILKMKGEFKEPKITEDKVKIYGEVPIQNAMNYPIELASMTSGKASISLSFSRYIDCHNSEKILKDENNKVYKDTSIYNSISLFRENRKMKKVY</sequence>
<dbReference type="Gene3D" id="3.30.230.10">
    <property type="match status" value="1"/>
</dbReference>
<dbReference type="PRINTS" id="PR00315">
    <property type="entry name" value="ELONGATNFCT"/>
</dbReference>
<evidence type="ECO:0000313" key="6">
    <source>
        <dbReference type="Proteomes" id="UP001224418"/>
    </source>
</evidence>
<keyword evidence="2" id="KW-0648">Protein biosynthesis</keyword>
<dbReference type="SUPFAM" id="SSF54211">
    <property type="entry name" value="Ribosomal protein S5 domain 2-like"/>
    <property type="match status" value="1"/>
</dbReference>
<dbReference type="InterPro" id="IPR035647">
    <property type="entry name" value="EFG_III/V"/>
</dbReference>
<dbReference type="SUPFAM" id="SSF54980">
    <property type="entry name" value="EF-G C-terminal domain-like"/>
    <property type="match status" value="2"/>
</dbReference>
<dbReference type="SMART" id="SM00838">
    <property type="entry name" value="EFG_C"/>
    <property type="match status" value="1"/>
</dbReference>
<organism evidence="5 6">
    <name type="scientific">Hathewaya limosa</name>
    <name type="common">Clostridium limosum</name>
    <dbReference type="NCBI Taxonomy" id="1536"/>
    <lineage>
        <taxon>Bacteria</taxon>
        <taxon>Bacillati</taxon>
        <taxon>Bacillota</taxon>
        <taxon>Clostridia</taxon>
        <taxon>Eubacteriales</taxon>
        <taxon>Clostridiaceae</taxon>
        <taxon>Hathewaya</taxon>
    </lineage>
</organism>
<dbReference type="PANTHER" id="PTHR43261:SF1">
    <property type="entry name" value="RIBOSOME-RELEASING FACTOR 2, MITOCHONDRIAL"/>
    <property type="match status" value="1"/>
</dbReference>
<feature type="domain" description="Tr-type G" evidence="4">
    <location>
        <begin position="2"/>
        <end position="239"/>
    </location>
</feature>
<evidence type="ECO:0000313" key="5">
    <source>
        <dbReference type="EMBL" id="MDQ0479533.1"/>
    </source>
</evidence>
<dbReference type="PROSITE" id="PS00301">
    <property type="entry name" value="G_TR_1"/>
    <property type="match status" value="1"/>
</dbReference>